<dbReference type="InterPro" id="IPR029063">
    <property type="entry name" value="SAM-dependent_MTases_sf"/>
</dbReference>
<proteinExistence type="predicted"/>
<dbReference type="GO" id="GO:0008168">
    <property type="term" value="F:methyltransferase activity"/>
    <property type="evidence" value="ECO:0007669"/>
    <property type="project" value="UniProtKB-KW"/>
</dbReference>
<dbReference type="CDD" id="cd02440">
    <property type="entry name" value="AdoMet_MTases"/>
    <property type="match status" value="1"/>
</dbReference>
<comment type="caution">
    <text evidence="1">The sequence shown here is derived from an EMBL/GenBank/DDBJ whole genome shotgun (WGS) entry which is preliminary data.</text>
</comment>
<keyword evidence="1" id="KW-0808">Transferase</keyword>
<organism evidence="1">
    <name type="scientific">Eiseniibacteriota bacterium</name>
    <dbReference type="NCBI Taxonomy" id="2212470"/>
    <lineage>
        <taxon>Bacteria</taxon>
        <taxon>Candidatus Eiseniibacteriota</taxon>
    </lineage>
</organism>
<keyword evidence="1" id="KW-0489">Methyltransferase</keyword>
<gene>
    <name evidence="1" type="ORF">ENO08_02965</name>
</gene>
<evidence type="ECO:0000313" key="1">
    <source>
        <dbReference type="EMBL" id="HER43400.1"/>
    </source>
</evidence>
<name>A0A7V2F317_UNCEI</name>
<dbReference type="Gene3D" id="3.40.50.150">
    <property type="entry name" value="Vaccinia Virus protein VP39"/>
    <property type="match status" value="1"/>
</dbReference>
<dbReference type="EMBL" id="DSEC01000211">
    <property type="protein sequence ID" value="HER43400.1"/>
    <property type="molecule type" value="Genomic_DNA"/>
</dbReference>
<reference evidence="1" key="1">
    <citation type="journal article" date="2020" name="mSystems">
        <title>Genome- and Community-Level Interaction Insights into Carbon Utilization and Element Cycling Functions of Hydrothermarchaeota in Hydrothermal Sediment.</title>
        <authorList>
            <person name="Zhou Z."/>
            <person name="Liu Y."/>
            <person name="Xu W."/>
            <person name="Pan J."/>
            <person name="Luo Z.H."/>
            <person name="Li M."/>
        </authorList>
    </citation>
    <scope>NUCLEOTIDE SEQUENCE [LARGE SCALE GENOMIC DNA]</scope>
    <source>
        <strain evidence="1">SpSt-1233</strain>
    </source>
</reference>
<dbReference type="SUPFAM" id="SSF53335">
    <property type="entry name" value="S-adenosyl-L-methionine-dependent methyltransferases"/>
    <property type="match status" value="1"/>
</dbReference>
<accession>A0A7V2F317</accession>
<sequence>MEKAKLAGSFRDPDGFLFHRDGRLYRQINERYQAEYELLMGSGLYDSLVRSGSLVPHEEADISFAFSAGACRVIRPEPVPFVSYPYEWCFSGLKSAALLTLDIERRALEAGMTLKDASSYNVQFRGCSPLFIDTLSFERYEEGRPWAAYRQFCQHFLAPLALMSRTDVRLGSLMRIYLDGVPLDLAASLLPARTRLSFGLQTHIHIHSRYQRRYSQSGRSPGKGRMGKNAMLGLVDSLEGTVRKLSYHPAGTEWSDYYGDTNYTGESMKRKEALVSEFLGALRPETVWDLGANTGRFSRIAAARCGLVVAFDVDPAAVERHFTDGASAAAGTILPLLLDLANPSPGIGWAGEERSSIEERGPADAVLALALLHHLAISNNLPFEDIAGYLARLCRFLVIEFVPKEDSQVERLLVTRKDIFDRYTKDHFEQAFGALFTVERSEPIEGSGRVLYMMRRR</sequence>
<dbReference type="GO" id="GO:0032259">
    <property type="term" value="P:methylation"/>
    <property type="evidence" value="ECO:0007669"/>
    <property type="project" value="UniProtKB-KW"/>
</dbReference>
<dbReference type="Proteomes" id="UP000886069">
    <property type="component" value="Unassembled WGS sequence"/>
</dbReference>
<dbReference type="AlphaFoldDB" id="A0A7V2F317"/>
<protein>
    <submittedName>
        <fullName evidence="1">SAM-dependent methyltransferase</fullName>
    </submittedName>
</protein>